<evidence type="ECO:0000313" key="1">
    <source>
        <dbReference type="EMBL" id="WAJ28796.1"/>
    </source>
</evidence>
<protein>
    <submittedName>
        <fullName evidence="1">Cellulose synthase</fullName>
    </submittedName>
</protein>
<sequence>MIGLAAGLAVALQGSASAAPAAPTHWDATSEPAALVVAANVEPFSATLAQAPAPAPTTPRSGAAVPATPAAPQAEAPESQPVARPPAVDETALRYFARQGDTRRLEAEIARLKALYPDWQPPENPLEIEDAGDPELDRIWELYSQGRYAEVRAAIAARQASEPGWQPPADLLDRLAVAEARVQLVNASNLQQWQAVIRVASATPSLLTCSEVDVLWRVARAFIETGRPDRGRDAYLYVLTQCDNDAERLATMQMATQRLPRPELDPLLATERKGPDGVGEFASIRADLARASLAEAADDAAVVVAAADLDTVTRLADAEGRASDNELLGWYALRRADYPQALARFERARAAQDSSTVSQGYALALIQLARFAEAESAMVPWREASDGARAVYLAAVANLLAAPGGAAIDQAVLARAVDAAAQARDAATAQQIGWYAFSLNQFPTAAQWFATALAWKADDEPAAFGLALARQRLGDAGGLAALQREWSARSPRIAAIGREDGEGIAADASGAGIAQAEAPRARQVAATETPARPRAALRERPAAAPAARAPRADRPAGASGASGRSCPEEIDPYTLSAQAALARGWCLLDLDRSLLAAAAFNSAVRRGAGAVRQDAAYGESLAYLRLGLVDRAALAAAASPQPAARRRELDVAVLTDRATSAYEAKRPVETLQALDERSRLAPERIDLLILRGFAYLDLRRYGDAEQVFSAVARTGNVEGARGLNAVRQATGRIRSNY</sequence>
<reference evidence="1" key="1">
    <citation type="submission" date="2022-11" db="EMBL/GenBank/DDBJ databases">
        <title>beta-Carotene-producing bacterium, Jeongeuplla avenae sp. nov., alleviates the salt stress of Arabidopsis seedlings.</title>
        <authorList>
            <person name="Jiang L."/>
            <person name="Lee J."/>
        </authorList>
    </citation>
    <scope>NUCLEOTIDE SEQUENCE</scope>
    <source>
        <strain evidence="1">DY_R2A_6</strain>
    </source>
</reference>
<dbReference type="EMBL" id="CP113520">
    <property type="protein sequence ID" value="WAJ28796.1"/>
    <property type="molecule type" value="Genomic_DNA"/>
</dbReference>
<accession>A0ACD4NQ19</accession>
<keyword evidence="2" id="KW-1185">Reference proteome</keyword>
<gene>
    <name evidence="1" type="ORF">OXU80_00630</name>
</gene>
<name>A0ACD4NQ19_9HYPH</name>
<organism evidence="1 2">
    <name type="scientific">Antarcticirhabdus aurantiaca</name>
    <dbReference type="NCBI Taxonomy" id="2606717"/>
    <lineage>
        <taxon>Bacteria</taxon>
        <taxon>Pseudomonadati</taxon>
        <taxon>Pseudomonadota</taxon>
        <taxon>Alphaproteobacteria</taxon>
        <taxon>Hyphomicrobiales</taxon>
        <taxon>Aurantimonadaceae</taxon>
        <taxon>Antarcticirhabdus</taxon>
    </lineage>
</organism>
<evidence type="ECO:0000313" key="2">
    <source>
        <dbReference type="Proteomes" id="UP001163223"/>
    </source>
</evidence>
<proteinExistence type="predicted"/>
<dbReference type="Proteomes" id="UP001163223">
    <property type="component" value="Chromosome"/>
</dbReference>